<comment type="caution">
    <text evidence="1">The sequence shown here is derived from an EMBL/GenBank/DDBJ whole genome shotgun (WGS) entry which is preliminary data.</text>
</comment>
<dbReference type="AlphaFoldDB" id="M6BZJ3"/>
<organism evidence="1 2">
    <name type="scientific">Leptospira borgpetersenii serovar Hardjo-bovis str. Sponselee</name>
    <dbReference type="NCBI Taxonomy" id="1303729"/>
    <lineage>
        <taxon>Bacteria</taxon>
        <taxon>Pseudomonadati</taxon>
        <taxon>Spirochaetota</taxon>
        <taxon>Spirochaetia</taxon>
        <taxon>Leptospirales</taxon>
        <taxon>Leptospiraceae</taxon>
        <taxon>Leptospira</taxon>
    </lineage>
</organism>
<evidence type="ECO:0000313" key="1">
    <source>
        <dbReference type="EMBL" id="EMJ84939.1"/>
    </source>
</evidence>
<gene>
    <name evidence="1" type="ORF">LEP1GSC016_0240</name>
</gene>
<proteinExistence type="predicted"/>
<protein>
    <submittedName>
        <fullName evidence="1">Uncharacterized protein</fullName>
    </submittedName>
</protein>
<sequence length="39" mass="4217">MHASYCKPGIGPGGPSGGMKMNRSSVIVFFLFFGERHES</sequence>
<evidence type="ECO:0000313" key="2">
    <source>
        <dbReference type="Proteomes" id="UP000011873"/>
    </source>
</evidence>
<reference evidence="1 2" key="1">
    <citation type="submission" date="2013-01" db="EMBL/GenBank/DDBJ databases">
        <authorList>
            <person name="Harkins D.M."/>
            <person name="Durkin A.S."/>
            <person name="Brinkac L.M."/>
            <person name="Haft D.H."/>
            <person name="Selengut J.D."/>
            <person name="Sanka R."/>
            <person name="DePew J."/>
            <person name="Purushe J."/>
            <person name="Galloway R.L."/>
            <person name="Vinetz J.M."/>
            <person name="Sutton G.G."/>
            <person name="Nierman W.C."/>
            <person name="Fouts D.E."/>
        </authorList>
    </citation>
    <scope>NUCLEOTIDE SEQUENCE [LARGE SCALE GENOMIC DNA]</scope>
    <source>
        <strain evidence="1 2">Sponselee CDC</strain>
    </source>
</reference>
<dbReference type="EMBL" id="ANMU01000007">
    <property type="protein sequence ID" value="EMJ84939.1"/>
    <property type="molecule type" value="Genomic_DNA"/>
</dbReference>
<dbReference type="Proteomes" id="UP000011873">
    <property type="component" value="Unassembled WGS sequence"/>
</dbReference>
<dbReference type="PATRIC" id="fig|1218567.3.peg.133"/>
<accession>M6BZJ3</accession>
<name>M6BZJ3_LEPBO</name>